<dbReference type="InterPro" id="IPR029479">
    <property type="entry name" value="Nitroreductase"/>
</dbReference>
<keyword evidence="4" id="KW-0288">FMN</keyword>
<dbReference type="PANTHER" id="PTHR43673">
    <property type="entry name" value="NAD(P)H NITROREDUCTASE YDGI-RELATED"/>
    <property type="match status" value="1"/>
</dbReference>
<feature type="domain" description="Nitroreductase" evidence="6">
    <location>
        <begin position="96"/>
        <end position="149"/>
    </location>
</feature>
<evidence type="ECO:0000259" key="6">
    <source>
        <dbReference type="Pfam" id="PF00881"/>
    </source>
</evidence>
<dbReference type="Proteomes" id="UP000823891">
    <property type="component" value="Unassembled WGS sequence"/>
</dbReference>
<evidence type="ECO:0000256" key="5">
    <source>
        <dbReference type="ARBA" id="ARBA00023002"/>
    </source>
</evidence>
<keyword evidence="5" id="KW-0560">Oxidoreductase</keyword>
<gene>
    <name evidence="7" type="ORF">H9761_00250</name>
</gene>
<evidence type="ECO:0000256" key="4">
    <source>
        <dbReference type="ARBA" id="ARBA00022643"/>
    </source>
</evidence>
<dbReference type="Pfam" id="PF00881">
    <property type="entry name" value="Nitroreductase"/>
    <property type="match status" value="2"/>
</dbReference>
<name>A0A9D2NCU6_9FIRM</name>
<dbReference type="EMBL" id="DWWS01000003">
    <property type="protein sequence ID" value="HJC22119.1"/>
    <property type="molecule type" value="Genomic_DNA"/>
</dbReference>
<feature type="domain" description="Nitroreductase" evidence="6">
    <location>
        <begin position="7"/>
        <end position="61"/>
    </location>
</feature>
<dbReference type="GO" id="GO:0016491">
    <property type="term" value="F:oxidoreductase activity"/>
    <property type="evidence" value="ECO:0007669"/>
    <property type="project" value="UniProtKB-KW"/>
</dbReference>
<dbReference type="InterPro" id="IPR000415">
    <property type="entry name" value="Nitroreductase-like"/>
</dbReference>
<reference evidence="7" key="1">
    <citation type="journal article" date="2021" name="PeerJ">
        <title>Extensive microbial diversity within the chicken gut microbiome revealed by metagenomics and culture.</title>
        <authorList>
            <person name="Gilroy R."/>
            <person name="Ravi A."/>
            <person name="Getino M."/>
            <person name="Pursley I."/>
            <person name="Horton D.L."/>
            <person name="Alikhan N.F."/>
            <person name="Baker D."/>
            <person name="Gharbi K."/>
            <person name="Hall N."/>
            <person name="Watson M."/>
            <person name="Adriaenssens E.M."/>
            <person name="Foster-Nyarko E."/>
            <person name="Jarju S."/>
            <person name="Secka A."/>
            <person name="Antonio M."/>
            <person name="Oren A."/>
            <person name="Chaudhuri R.R."/>
            <person name="La Ragione R."/>
            <person name="Hildebrand F."/>
            <person name="Pallen M.J."/>
        </authorList>
    </citation>
    <scope>NUCLEOTIDE SEQUENCE</scope>
    <source>
        <strain evidence="7">USAMLcec2-132</strain>
    </source>
</reference>
<reference evidence="7" key="2">
    <citation type="submission" date="2021-04" db="EMBL/GenBank/DDBJ databases">
        <authorList>
            <person name="Gilroy R."/>
        </authorList>
    </citation>
    <scope>NUCLEOTIDE SEQUENCE</scope>
    <source>
        <strain evidence="7">USAMLcec2-132</strain>
    </source>
</reference>
<comment type="similarity">
    <text evidence="2">Belongs to the nitroreductase family.</text>
</comment>
<evidence type="ECO:0000256" key="1">
    <source>
        <dbReference type="ARBA" id="ARBA00001917"/>
    </source>
</evidence>
<evidence type="ECO:0000256" key="2">
    <source>
        <dbReference type="ARBA" id="ARBA00007118"/>
    </source>
</evidence>
<proteinExistence type="inferred from homology"/>
<comment type="caution">
    <text evidence="7">The sequence shown here is derived from an EMBL/GenBank/DDBJ whole genome shotgun (WGS) entry which is preliminary data.</text>
</comment>
<accession>A0A9D2NCU6</accession>
<organism evidence="7 8">
    <name type="scientific">Candidatus Eisenbergiella merdavium</name>
    <dbReference type="NCBI Taxonomy" id="2838551"/>
    <lineage>
        <taxon>Bacteria</taxon>
        <taxon>Bacillati</taxon>
        <taxon>Bacillota</taxon>
        <taxon>Clostridia</taxon>
        <taxon>Lachnospirales</taxon>
        <taxon>Lachnospiraceae</taxon>
        <taxon>Eisenbergiella</taxon>
    </lineage>
</organism>
<dbReference type="SUPFAM" id="SSF55469">
    <property type="entry name" value="FMN-dependent nitroreductase-like"/>
    <property type="match status" value="1"/>
</dbReference>
<dbReference type="AlphaFoldDB" id="A0A9D2NCU6"/>
<dbReference type="CDD" id="cd02150">
    <property type="entry name" value="nitroreductase"/>
    <property type="match status" value="1"/>
</dbReference>
<evidence type="ECO:0000256" key="3">
    <source>
        <dbReference type="ARBA" id="ARBA00022630"/>
    </source>
</evidence>
<evidence type="ECO:0000313" key="7">
    <source>
        <dbReference type="EMBL" id="HJC22119.1"/>
    </source>
</evidence>
<sequence length="169" mass="18869">MNTSESIRARRSIRKYQEGYVIPKEHVEMILEAAMMAPSACNRRPWDFVVVENREILAQIMEIHPHTQMLRTASLAIVVCGRPDLQDGICEGFWPQDCGAAIQNLLLQAQELGYGTCWCGCYPVMKRAEALQKLLDVSGIPLATVAVGKAAEAPEAKGHYDASRVKWLR</sequence>
<dbReference type="PANTHER" id="PTHR43673:SF2">
    <property type="entry name" value="NITROREDUCTASE"/>
    <property type="match status" value="1"/>
</dbReference>
<comment type="cofactor">
    <cofactor evidence="1">
        <name>FMN</name>
        <dbReference type="ChEBI" id="CHEBI:58210"/>
    </cofactor>
</comment>
<evidence type="ECO:0000313" key="8">
    <source>
        <dbReference type="Proteomes" id="UP000823891"/>
    </source>
</evidence>
<keyword evidence="3" id="KW-0285">Flavoprotein</keyword>
<protein>
    <submittedName>
        <fullName evidence="7">Nitroreductase family protein</fullName>
    </submittedName>
</protein>
<dbReference type="Gene3D" id="3.40.109.10">
    <property type="entry name" value="NADH Oxidase"/>
    <property type="match status" value="1"/>
</dbReference>